<organism evidence="6">
    <name type="scientific">Harpegnathos saltator</name>
    <name type="common">Jerdon's jumping ant</name>
    <dbReference type="NCBI Taxonomy" id="610380"/>
    <lineage>
        <taxon>Eukaryota</taxon>
        <taxon>Metazoa</taxon>
        <taxon>Ecdysozoa</taxon>
        <taxon>Arthropoda</taxon>
        <taxon>Hexapoda</taxon>
        <taxon>Insecta</taxon>
        <taxon>Pterygota</taxon>
        <taxon>Neoptera</taxon>
        <taxon>Endopterygota</taxon>
        <taxon>Hymenoptera</taxon>
        <taxon>Apocrita</taxon>
        <taxon>Aculeata</taxon>
        <taxon>Formicoidea</taxon>
        <taxon>Formicidae</taxon>
        <taxon>Ponerinae</taxon>
        <taxon>Ponerini</taxon>
        <taxon>Harpegnathos</taxon>
    </lineage>
</organism>
<dbReference type="GO" id="GO:0046872">
    <property type="term" value="F:metal ion binding"/>
    <property type="evidence" value="ECO:0007669"/>
    <property type="project" value="UniProtKB-KW"/>
</dbReference>
<keyword evidence="6" id="KW-1185">Reference proteome</keyword>
<dbReference type="InParanoid" id="E2C894"/>
<evidence type="ECO:0000313" key="5">
    <source>
        <dbReference type="EMBL" id="EFN75835.1"/>
    </source>
</evidence>
<dbReference type="OrthoDB" id="2668416at2759"/>
<evidence type="ECO:0000256" key="1">
    <source>
        <dbReference type="ARBA" id="ARBA00001968"/>
    </source>
</evidence>
<accession>E2C894</accession>
<dbReference type="AlphaFoldDB" id="E2C894"/>
<evidence type="ECO:0000313" key="6">
    <source>
        <dbReference type="Proteomes" id="UP000008237"/>
    </source>
</evidence>
<evidence type="ECO:0000259" key="4">
    <source>
        <dbReference type="Pfam" id="PF13359"/>
    </source>
</evidence>
<reference evidence="5 6" key="1">
    <citation type="journal article" date="2010" name="Science">
        <title>Genomic comparison of the ants Camponotus floridanus and Harpegnathos saltator.</title>
        <authorList>
            <person name="Bonasio R."/>
            <person name="Zhang G."/>
            <person name="Ye C."/>
            <person name="Mutti N.S."/>
            <person name="Fang X."/>
            <person name="Qin N."/>
            <person name="Donahue G."/>
            <person name="Yang P."/>
            <person name="Li Q."/>
            <person name="Li C."/>
            <person name="Zhang P."/>
            <person name="Huang Z."/>
            <person name="Berger S.L."/>
            <person name="Reinberg D."/>
            <person name="Wang J."/>
            <person name="Liebig J."/>
        </authorList>
    </citation>
    <scope>NUCLEOTIDE SEQUENCE [LARGE SCALE GENOMIC DNA]</scope>
    <source>
        <strain evidence="5 6">R22 G/1</strain>
    </source>
</reference>
<keyword evidence="2" id="KW-0479">Metal-binding</keyword>
<feature type="region of interest" description="Disordered" evidence="3">
    <location>
        <begin position="74"/>
        <end position="97"/>
    </location>
</feature>
<proteinExistence type="predicted"/>
<dbReference type="Pfam" id="PF13359">
    <property type="entry name" value="DDE_Tnp_4"/>
    <property type="match status" value="1"/>
</dbReference>
<dbReference type="InterPro" id="IPR027806">
    <property type="entry name" value="HARBI1_dom"/>
</dbReference>
<name>E2C894_HARSA</name>
<evidence type="ECO:0000256" key="3">
    <source>
        <dbReference type="SAM" id="MobiDB-lite"/>
    </source>
</evidence>
<dbReference type="EMBL" id="GL453586">
    <property type="protein sequence ID" value="EFN75835.1"/>
    <property type="molecule type" value="Genomic_DNA"/>
</dbReference>
<protein>
    <recommendedName>
        <fullName evidence="4">DDE Tnp4 domain-containing protein</fullName>
    </recommendedName>
</protein>
<evidence type="ECO:0000256" key="2">
    <source>
        <dbReference type="ARBA" id="ARBA00022723"/>
    </source>
</evidence>
<feature type="domain" description="DDE Tnp4" evidence="4">
    <location>
        <begin position="2"/>
        <end position="65"/>
    </location>
</feature>
<comment type="cofactor">
    <cofactor evidence="1">
        <name>a divalent metal cation</name>
        <dbReference type="ChEBI" id="CHEBI:60240"/>
    </cofactor>
</comment>
<dbReference type="Proteomes" id="UP000008237">
    <property type="component" value="Unassembled WGS sequence"/>
</dbReference>
<sequence>MVPYVDNGHLTCRQKNYNFCLSSCRMSVERAIGLLKGRWRSLLHHLAMGCVERISYHFLACCVLHMFNEKKRNRSSYRKYRHSTPLTTNTRYRAKQR</sequence>
<gene>
    <name evidence="5" type="ORF">EAI_17018</name>
</gene>